<reference evidence="3 5" key="3">
    <citation type="journal article" date="2015" name="BMC Genomics">
        <title>Sex and parasites: genomic and transcriptomic analysis of Microbotryum lychnidis-dioicae, the biotrophic and plant-castrating anther smut fungus.</title>
        <authorList>
            <person name="Perlin M.H."/>
            <person name="Amselem J."/>
            <person name="Fontanillas E."/>
            <person name="Toh S.S."/>
            <person name="Chen Z."/>
            <person name="Goldberg J."/>
            <person name="Duplessis S."/>
            <person name="Henrissat B."/>
            <person name="Young S."/>
            <person name="Zeng Q."/>
            <person name="Aguileta G."/>
            <person name="Petit E."/>
            <person name="Badouin H."/>
            <person name="Andrews J."/>
            <person name="Razeeq D."/>
            <person name="Gabaldon T."/>
            <person name="Quesneville H."/>
            <person name="Giraud T."/>
            <person name="Hood M.E."/>
            <person name="Schultz D.J."/>
            <person name="Cuomo C.A."/>
        </authorList>
    </citation>
    <scope>NUCLEOTIDE SEQUENCE [LARGE SCALE GENOMIC DNA]</scope>
    <source>
        <strain evidence="3">P1A1 Lamole</strain>
        <strain evidence="5">p1A1 Lamole</strain>
    </source>
</reference>
<dbReference type="AlphaFoldDB" id="U5HA87"/>
<dbReference type="STRING" id="683840.U5HA87"/>
<feature type="compositionally biased region" description="Basic residues" evidence="1">
    <location>
        <begin position="331"/>
        <end position="346"/>
    </location>
</feature>
<dbReference type="EMBL" id="GL541685">
    <property type="protein sequence ID" value="KDE05528.1"/>
    <property type="molecule type" value="Genomic_DNA"/>
</dbReference>
<dbReference type="OMA" id="VFRHARW"/>
<feature type="region of interest" description="Disordered" evidence="1">
    <location>
        <begin position="144"/>
        <end position="163"/>
    </location>
</feature>
<dbReference type="EMBL" id="AEIJ01000404">
    <property type="status" value="NOT_ANNOTATED_CDS"/>
    <property type="molecule type" value="Genomic_DNA"/>
</dbReference>
<dbReference type="InParanoid" id="U5HA87"/>
<feature type="compositionally biased region" description="Polar residues" evidence="1">
    <location>
        <begin position="148"/>
        <end position="160"/>
    </location>
</feature>
<reference evidence="3" key="2">
    <citation type="submission" date="2010-11" db="EMBL/GenBank/DDBJ databases">
        <authorList>
            <consortium name="The Broad Institute Genome Sequencing Platform"/>
            <person name="Earl A."/>
            <person name="Ward D."/>
            <person name="Feldgarden M."/>
            <person name="Gevers D."/>
            <person name="Butler R."/>
            <person name="Young S.K."/>
            <person name="Zeng Q."/>
            <person name="Gargeya S."/>
            <person name="Fitzgerald M."/>
            <person name="Haas B."/>
            <person name="Abouelleil A."/>
            <person name="Alvarado L."/>
            <person name="Arachchi H.M."/>
            <person name="Berlin A."/>
            <person name="Brown A."/>
            <person name="Chapman S.B."/>
            <person name="Chen Z."/>
            <person name="Dunbar C."/>
            <person name="Freedman E."/>
            <person name="Gearin G."/>
            <person name="Gellesch M."/>
            <person name="Goldberg J."/>
            <person name="Griggs A."/>
            <person name="Gujja S."/>
            <person name="Heilman E."/>
            <person name="Heiman D."/>
            <person name="Howarth C."/>
            <person name="Larson L."/>
            <person name="Lui A."/>
            <person name="MacDonald P.J.P."/>
            <person name="Mehta T."/>
            <person name="Montmayeur A."/>
            <person name="Murphy C."/>
            <person name="Neiman D."/>
            <person name="Pearson M."/>
            <person name="Priest M."/>
            <person name="Roberts A."/>
            <person name="Saif S."/>
            <person name="Shea T."/>
            <person name="Shenoy N."/>
            <person name="Sisk P."/>
            <person name="Stolte C."/>
            <person name="Sykes S."/>
            <person name="White J."/>
            <person name="Yandava C."/>
            <person name="Wortman J."/>
            <person name="Nusbaum C."/>
            <person name="Birren B."/>
        </authorList>
    </citation>
    <scope>NUCLEOTIDE SEQUENCE</scope>
    <source>
        <strain evidence="3">P1A1 Lamole</strain>
    </source>
</reference>
<evidence type="ECO:0000313" key="5">
    <source>
        <dbReference type="Proteomes" id="UP000017200"/>
    </source>
</evidence>
<feature type="compositionally biased region" description="Low complexity" evidence="1">
    <location>
        <begin position="97"/>
        <end position="113"/>
    </location>
</feature>
<evidence type="ECO:0000313" key="3">
    <source>
        <dbReference type="EMBL" id="KDE05528.1"/>
    </source>
</evidence>
<keyword evidence="2" id="KW-0812">Transmembrane</keyword>
<reference evidence="4" key="4">
    <citation type="submission" date="2015-06" db="UniProtKB">
        <authorList>
            <consortium name="EnsemblFungi"/>
        </authorList>
    </citation>
    <scope>IDENTIFICATION</scope>
</reference>
<gene>
    <name evidence="3" type="ORF">MVLG_04121</name>
</gene>
<feature type="transmembrane region" description="Helical" evidence="2">
    <location>
        <begin position="67"/>
        <end position="87"/>
    </location>
</feature>
<dbReference type="HOGENOM" id="CLU_315712_0_0_1"/>
<protein>
    <submittedName>
        <fullName evidence="3 4">Uncharacterized protein</fullName>
    </submittedName>
</protein>
<dbReference type="Proteomes" id="UP000017200">
    <property type="component" value="Unassembled WGS sequence"/>
</dbReference>
<feature type="region of interest" description="Disordered" evidence="1">
    <location>
        <begin position="310"/>
        <end position="348"/>
    </location>
</feature>
<keyword evidence="2" id="KW-0472">Membrane</keyword>
<proteinExistence type="predicted"/>
<keyword evidence="5" id="KW-1185">Reference proteome</keyword>
<accession>U5HA87</accession>
<reference evidence="5" key="1">
    <citation type="submission" date="2010-11" db="EMBL/GenBank/DDBJ databases">
        <title>The genome sequence of Microbotryum violaceum strain p1A1 Lamole.</title>
        <authorList>
            <person name="Cuomo C."/>
            <person name="Perlin M."/>
            <person name="Young S.K."/>
            <person name="Zeng Q."/>
            <person name="Gargeya S."/>
            <person name="Alvarado L."/>
            <person name="Berlin A."/>
            <person name="Chapman S.B."/>
            <person name="Chen Z."/>
            <person name="Freedman E."/>
            <person name="Gellesch M."/>
            <person name="Goldberg J."/>
            <person name="Griggs A."/>
            <person name="Gujja S."/>
            <person name="Heilman E."/>
            <person name="Heiman D."/>
            <person name="Howarth C."/>
            <person name="Mehta T."/>
            <person name="Neiman D."/>
            <person name="Pearson M."/>
            <person name="Roberts A."/>
            <person name="Saif S."/>
            <person name="Shea T."/>
            <person name="Shenoy N."/>
            <person name="Sisk P."/>
            <person name="Stolte C."/>
            <person name="Sykes S."/>
            <person name="White J."/>
            <person name="Yandava C."/>
            <person name="Haas B."/>
            <person name="Nusbaum C."/>
            <person name="Birren B."/>
        </authorList>
    </citation>
    <scope>NUCLEOTIDE SEQUENCE [LARGE SCALE GENOMIC DNA]</scope>
    <source>
        <strain evidence="5">p1A1 Lamole</strain>
    </source>
</reference>
<organism evidence="3">
    <name type="scientific">Microbotryum lychnidis-dioicae (strain p1A1 Lamole / MvSl-1064)</name>
    <name type="common">Anther smut fungus</name>
    <dbReference type="NCBI Taxonomy" id="683840"/>
    <lineage>
        <taxon>Eukaryota</taxon>
        <taxon>Fungi</taxon>
        <taxon>Dikarya</taxon>
        <taxon>Basidiomycota</taxon>
        <taxon>Pucciniomycotina</taxon>
        <taxon>Microbotryomycetes</taxon>
        <taxon>Microbotryales</taxon>
        <taxon>Microbotryaceae</taxon>
        <taxon>Microbotryum</taxon>
    </lineage>
</organism>
<evidence type="ECO:0000256" key="1">
    <source>
        <dbReference type="SAM" id="MobiDB-lite"/>
    </source>
</evidence>
<dbReference type="EnsemblFungi" id="MVLG_04121T0">
    <property type="protein sequence ID" value="MVLG_04121T0"/>
    <property type="gene ID" value="MVLG_04121"/>
</dbReference>
<evidence type="ECO:0000313" key="4">
    <source>
        <dbReference type="EnsemblFungi" id="MVLG_04121T0"/>
    </source>
</evidence>
<sequence length="975" mass="109141">MNASMSAPWKMQQQLGHRPSLHLTSTAGLPRGYGRSTLSFAPRRVSSMARPRLVPVSMTTRIMYHPATFLLHLGGITLGTMLVPGIATRRQLASNAANDTDTAASSTTAATAAPPRPLVDERIHPSPTPRQLINLANSLRRQFHAPSGSLTPSELQSPTDPESVVPLPYDACFTLRQLHMTMQRPHITLPSTHIYGYSMPLPTLKPEKWVWRLPATCALHAMLRHLLHRRRNNEKLREMLEPLIVQLVQHALYWDGLIWAAVVKSRGSEAQIEWWWLFEKLRGNITGEGVNEDVGILSTISSGQVIETTTPHSLQRSTEMPLAAPSDAATRSRKRRSPAHRRRVERRRVEMSMNPQNMRQSQLDQADLHSVEVLGQFCEPTSAAAADLTPHPLSSIPLPTLELVFDCLARSPSSSTRSSALSIALSMSNLSFRRSARFHFQAFDLALALGRPDHAARFWSDWLVQSPYHSSGSTRRRLANELTRLKPHLRASREEFSSELGQKQLSAMATLTRALHLEWSRRNAASDAERPLVESLLLDLVGSFPASIKQIAVEGQSEYRRIHRLHSAVFSMTRQVMLEVLSSLLGRQVISGASVTDPAELGPPLLPSGSESCPPHRLDIFTFNVLITYALRQLQSYPIASELVSKLRQLGLTPTATTHNLLFETLLHSDLDPLEAIKSGQIPNNDHTWSLLLSHLARTKQAHRIDEVVFYLLPELDHSSVVGNIKPEIEPTPPREGRGAEFYTVLLSALVKLRKTGLAERVFRHARWAAQRSRQTRPVVETQVEAEPIARSVRRRGKTTIESTPATSPSPVRVKPWVLPPAAYISMLLLYSNEAQHPHHSLEAGHTPHPRTFVKGWGRRPLRIHTQKARQHELETKFGSSFASSRPRQTRSIDVSGYSRKEAAAIVAMYELEVSSSVEEMESLVKAMKSDLGGRCLKILFPEMQDSGQGVREAIRRIRRRRRDLTKEVEVVGAR</sequence>
<name>U5HA87_USTV1</name>
<evidence type="ECO:0000256" key="2">
    <source>
        <dbReference type="SAM" id="Phobius"/>
    </source>
</evidence>
<feature type="region of interest" description="Disordered" evidence="1">
    <location>
        <begin position="97"/>
        <end position="129"/>
    </location>
</feature>
<keyword evidence="2" id="KW-1133">Transmembrane helix</keyword>
<dbReference type="InterPro" id="IPR011990">
    <property type="entry name" value="TPR-like_helical_dom_sf"/>
</dbReference>
<dbReference type="OrthoDB" id="2554293at2759"/>
<dbReference type="Gene3D" id="1.25.40.10">
    <property type="entry name" value="Tetratricopeptide repeat domain"/>
    <property type="match status" value="1"/>
</dbReference>